<keyword evidence="5" id="KW-1185">Reference proteome</keyword>
<comment type="caution">
    <text evidence="4">The sequence shown here is derived from an EMBL/GenBank/DDBJ whole genome shotgun (WGS) entry which is preliminary data.</text>
</comment>
<sequence length="112" mass="11999">MGNTLRQLAAALLLPGAIAGAIAADLPTYKLELNDGKINTRLLTVPAGSRFKIEIVNKGKTAAEFESLQLRKEKVLAPGADSFVVLGPLSPGQYKFYDEFHMATTQGVIVVK</sequence>
<feature type="signal peptide" evidence="2">
    <location>
        <begin position="1"/>
        <end position="23"/>
    </location>
</feature>
<reference evidence="5" key="1">
    <citation type="journal article" date="2019" name="Int. J. Syst. Evol. Microbiol.">
        <title>The Global Catalogue of Microorganisms (GCM) 10K type strain sequencing project: providing services to taxonomists for standard genome sequencing and annotation.</title>
        <authorList>
            <consortium name="The Broad Institute Genomics Platform"/>
            <consortium name="The Broad Institute Genome Sequencing Center for Infectious Disease"/>
            <person name="Wu L."/>
            <person name="Ma J."/>
        </authorList>
    </citation>
    <scope>NUCLEOTIDE SEQUENCE [LARGE SCALE GENOMIC DNA]</scope>
    <source>
        <strain evidence="5">KCTC 42742</strain>
    </source>
</reference>
<dbReference type="EMBL" id="JBHRXN010000031">
    <property type="protein sequence ID" value="MFC3532914.1"/>
    <property type="molecule type" value="Genomic_DNA"/>
</dbReference>
<dbReference type="InterPro" id="IPR028096">
    <property type="entry name" value="EfeO_Cupredoxin"/>
</dbReference>
<name>A0ABV7RFA4_9NEIS</name>
<protein>
    <submittedName>
        <fullName evidence="4">Cupredoxin domain-containing protein</fullName>
    </submittedName>
</protein>
<proteinExistence type="predicted"/>
<evidence type="ECO:0000256" key="1">
    <source>
        <dbReference type="ARBA" id="ARBA00004459"/>
    </source>
</evidence>
<evidence type="ECO:0000259" key="3">
    <source>
        <dbReference type="Pfam" id="PF13473"/>
    </source>
</evidence>
<feature type="chain" id="PRO_5046398470" evidence="2">
    <location>
        <begin position="24"/>
        <end position="112"/>
    </location>
</feature>
<evidence type="ECO:0000256" key="2">
    <source>
        <dbReference type="SAM" id="SignalP"/>
    </source>
</evidence>
<evidence type="ECO:0000313" key="5">
    <source>
        <dbReference type="Proteomes" id="UP001595741"/>
    </source>
</evidence>
<dbReference type="Proteomes" id="UP001595741">
    <property type="component" value="Unassembled WGS sequence"/>
</dbReference>
<evidence type="ECO:0000313" key="4">
    <source>
        <dbReference type="EMBL" id="MFC3532914.1"/>
    </source>
</evidence>
<dbReference type="SUPFAM" id="SSF49503">
    <property type="entry name" value="Cupredoxins"/>
    <property type="match status" value="1"/>
</dbReference>
<dbReference type="InterPro" id="IPR008972">
    <property type="entry name" value="Cupredoxin"/>
</dbReference>
<dbReference type="Pfam" id="PF13473">
    <property type="entry name" value="Cupredoxin_1"/>
    <property type="match status" value="1"/>
</dbReference>
<dbReference type="Gene3D" id="2.60.40.420">
    <property type="entry name" value="Cupredoxins - blue copper proteins"/>
    <property type="match status" value="1"/>
</dbReference>
<feature type="domain" description="EfeO-type cupredoxin-like" evidence="3">
    <location>
        <begin position="20"/>
        <end position="111"/>
    </location>
</feature>
<gene>
    <name evidence="4" type="ORF">ACFOLG_12055</name>
</gene>
<dbReference type="RefSeq" id="WP_386092084.1">
    <property type="nucleotide sequence ID" value="NZ_JBHRXN010000031.1"/>
</dbReference>
<organism evidence="4 5">
    <name type="scientific">Vogesella facilis</name>
    <dbReference type="NCBI Taxonomy" id="1655232"/>
    <lineage>
        <taxon>Bacteria</taxon>
        <taxon>Pseudomonadati</taxon>
        <taxon>Pseudomonadota</taxon>
        <taxon>Betaproteobacteria</taxon>
        <taxon>Neisseriales</taxon>
        <taxon>Chromobacteriaceae</taxon>
        <taxon>Vogesella</taxon>
    </lineage>
</organism>
<accession>A0ABV7RFA4</accession>
<keyword evidence="2" id="KW-0732">Signal</keyword>
<comment type="subcellular location">
    <subcellularLocation>
        <location evidence="1">Cell outer membrane</location>
        <topology evidence="1">Lipid-anchor</topology>
    </subcellularLocation>
</comment>